<keyword evidence="1" id="KW-0472">Membrane</keyword>
<accession>A0A0B2UYN4</accession>
<dbReference type="EMBL" id="JPKZ01002933">
    <property type="protein sequence ID" value="KHN74289.1"/>
    <property type="molecule type" value="Genomic_DNA"/>
</dbReference>
<name>A0A0B2UYN4_TOXCA</name>
<evidence type="ECO:0000313" key="4">
    <source>
        <dbReference type="EMBL" id="VDM23896.1"/>
    </source>
</evidence>
<feature type="signal peptide" evidence="2">
    <location>
        <begin position="1"/>
        <end position="16"/>
    </location>
</feature>
<dbReference type="AlphaFoldDB" id="A0A0B2UYN4"/>
<dbReference type="Proteomes" id="UP000031036">
    <property type="component" value="Unassembled WGS sequence"/>
</dbReference>
<keyword evidence="1" id="KW-0812">Transmembrane</keyword>
<feature type="transmembrane region" description="Helical" evidence="1">
    <location>
        <begin position="99"/>
        <end position="126"/>
    </location>
</feature>
<dbReference type="EMBL" id="UYWY01000096">
    <property type="protein sequence ID" value="VDM23896.1"/>
    <property type="molecule type" value="Genomic_DNA"/>
</dbReference>
<keyword evidence="2" id="KW-0732">Signal</keyword>
<evidence type="ECO:0000256" key="2">
    <source>
        <dbReference type="SAM" id="SignalP"/>
    </source>
</evidence>
<protein>
    <submittedName>
        <fullName evidence="3">Uncharacterized protein</fullName>
    </submittedName>
</protein>
<evidence type="ECO:0000313" key="3">
    <source>
        <dbReference type="EMBL" id="KHN74289.1"/>
    </source>
</evidence>
<keyword evidence="1" id="KW-1133">Transmembrane helix</keyword>
<sequence>MMFTSLALFVLYGSKAVCCAASGSSYSYERAASNRGDVPKISRVYHYDNLTDCEWACDVKCEVTHVVYNDEHERRQYSCRRRKPPRNRSSAHPATKRGFTFLFLAATVMACCVVLLCCCCCCSWCCGGWTPRQSPPNAASLQIGSAYADGFKEHIDITCAEEDNIGKSI</sequence>
<evidence type="ECO:0000256" key="1">
    <source>
        <dbReference type="SAM" id="Phobius"/>
    </source>
</evidence>
<reference evidence="4" key="2">
    <citation type="submission" date="2018-11" db="EMBL/GenBank/DDBJ databases">
        <authorList>
            <consortium name="Pathogen Informatics"/>
        </authorList>
    </citation>
    <scope>NUCLEOTIDE SEQUENCE [LARGE SCALE GENOMIC DNA]</scope>
</reference>
<evidence type="ECO:0000313" key="5">
    <source>
        <dbReference type="Proteomes" id="UP000031036"/>
    </source>
</evidence>
<reference evidence="3 5" key="1">
    <citation type="submission" date="2014-11" db="EMBL/GenBank/DDBJ databases">
        <title>Genetic blueprint of the zoonotic pathogen Toxocara canis.</title>
        <authorList>
            <person name="Zhu X.-Q."/>
            <person name="Korhonen P.K."/>
            <person name="Cai H."/>
            <person name="Young N.D."/>
            <person name="Nejsum P."/>
            <person name="von Samson-Himmelstjerna G."/>
            <person name="Boag P.R."/>
            <person name="Tan P."/>
            <person name="Li Q."/>
            <person name="Min J."/>
            <person name="Yang Y."/>
            <person name="Wang X."/>
            <person name="Fang X."/>
            <person name="Hall R.S."/>
            <person name="Hofmann A."/>
            <person name="Sternberg P.W."/>
            <person name="Jex A.R."/>
            <person name="Gasser R.B."/>
        </authorList>
    </citation>
    <scope>NUCLEOTIDE SEQUENCE [LARGE SCALE GENOMIC DNA]</scope>
    <source>
        <strain evidence="3">PN_DK_2014</strain>
    </source>
</reference>
<gene>
    <name evidence="3" type="ORF">Tcan_18113</name>
    <name evidence="4" type="ORF">TCNE_LOCUS251</name>
</gene>
<feature type="chain" id="PRO_5008827476" evidence="2">
    <location>
        <begin position="17"/>
        <end position="169"/>
    </location>
</feature>
<organism evidence="3 5">
    <name type="scientific">Toxocara canis</name>
    <name type="common">Canine roundworm</name>
    <dbReference type="NCBI Taxonomy" id="6265"/>
    <lineage>
        <taxon>Eukaryota</taxon>
        <taxon>Metazoa</taxon>
        <taxon>Ecdysozoa</taxon>
        <taxon>Nematoda</taxon>
        <taxon>Chromadorea</taxon>
        <taxon>Rhabditida</taxon>
        <taxon>Spirurina</taxon>
        <taxon>Ascaridomorpha</taxon>
        <taxon>Ascaridoidea</taxon>
        <taxon>Toxocaridae</taxon>
        <taxon>Toxocara</taxon>
    </lineage>
</organism>
<keyword evidence="5" id="KW-1185">Reference proteome</keyword>
<proteinExistence type="predicted"/>